<evidence type="ECO:0000313" key="3">
    <source>
        <dbReference type="EMBL" id="GAH26152.1"/>
    </source>
</evidence>
<evidence type="ECO:0000259" key="1">
    <source>
        <dbReference type="SMART" id="SM00670"/>
    </source>
</evidence>
<dbReference type="SUPFAM" id="SSF88723">
    <property type="entry name" value="PIN domain-like"/>
    <property type="match status" value="1"/>
</dbReference>
<dbReference type="PANTHER" id="PTHR34610">
    <property type="entry name" value="SSL7007 PROTEIN"/>
    <property type="match status" value="1"/>
</dbReference>
<comment type="caution">
    <text evidence="2">The sequence shown here is derived from an EMBL/GenBank/DDBJ whole genome shotgun (WGS) entry which is preliminary data.</text>
</comment>
<sequence>MRIVLDTNIFISAALLGRVCEEIIQFCRFGKVNVFISKDIISEIEDKLRLKFLWKNKQIKIFLDNIFEFCHLVEVNEKIILIKDDPDDDKILECAISAKCDYIISGDRHLIKLGSYKKIKILEPADFLFLIRK</sequence>
<dbReference type="InterPro" id="IPR002850">
    <property type="entry name" value="PIN_toxin-like"/>
</dbReference>
<dbReference type="PANTHER" id="PTHR34610:SF3">
    <property type="entry name" value="SSL7007 PROTEIN"/>
    <property type="match status" value="1"/>
</dbReference>
<accession>X1AX00</accession>
<evidence type="ECO:0000313" key="2">
    <source>
        <dbReference type="EMBL" id="GAG87644.1"/>
    </source>
</evidence>
<dbReference type="Gene3D" id="3.40.50.1010">
    <property type="entry name" value="5'-nuclease"/>
    <property type="match status" value="1"/>
</dbReference>
<reference evidence="2" key="1">
    <citation type="journal article" date="2014" name="Front. Microbiol.">
        <title>High frequency of phylogenetically diverse reductive dehalogenase-homologous genes in deep subseafloor sedimentary metagenomes.</title>
        <authorList>
            <person name="Kawai M."/>
            <person name="Futagami T."/>
            <person name="Toyoda A."/>
            <person name="Takaki Y."/>
            <person name="Nishi S."/>
            <person name="Hori S."/>
            <person name="Arai W."/>
            <person name="Tsubouchi T."/>
            <person name="Morono Y."/>
            <person name="Uchiyama I."/>
            <person name="Ito T."/>
            <person name="Fujiyama A."/>
            <person name="Inagaki F."/>
            <person name="Takami H."/>
        </authorList>
    </citation>
    <scope>NUCLEOTIDE SEQUENCE</scope>
    <source>
        <strain evidence="2">Expedition CK06-06</strain>
    </source>
</reference>
<dbReference type="EMBL" id="BARU01000047">
    <property type="protein sequence ID" value="GAH26152.1"/>
    <property type="molecule type" value="Genomic_DNA"/>
</dbReference>
<name>X1AX00_9ZZZZ</name>
<protein>
    <recommendedName>
        <fullName evidence="1">PIN domain-containing protein</fullName>
    </recommendedName>
</protein>
<gene>
    <name evidence="2" type="ORF">S01H4_30401</name>
    <name evidence="3" type="ORF">S03H2_00322</name>
</gene>
<dbReference type="SMART" id="SM00670">
    <property type="entry name" value="PINc"/>
    <property type="match status" value="1"/>
</dbReference>
<dbReference type="Pfam" id="PF13470">
    <property type="entry name" value="PIN_3"/>
    <property type="match status" value="1"/>
</dbReference>
<dbReference type="InterPro" id="IPR029060">
    <property type="entry name" value="PIN-like_dom_sf"/>
</dbReference>
<feature type="domain" description="PIN" evidence="1">
    <location>
        <begin position="1"/>
        <end position="112"/>
    </location>
</feature>
<organism evidence="2">
    <name type="scientific">marine sediment metagenome</name>
    <dbReference type="NCBI Taxonomy" id="412755"/>
    <lineage>
        <taxon>unclassified sequences</taxon>
        <taxon>metagenomes</taxon>
        <taxon>ecological metagenomes</taxon>
    </lineage>
</organism>
<dbReference type="EMBL" id="BART01015687">
    <property type="protein sequence ID" value="GAG87644.1"/>
    <property type="molecule type" value="Genomic_DNA"/>
</dbReference>
<proteinExistence type="predicted"/>
<dbReference type="InterPro" id="IPR002716">
    <property type="entry name" value="PIN_dom"/>
</dbReference>
<dbReference type="AlphaFoldDB" id="X1AX00"/>
<dbReference type="NCBIfam" id="TIGR00305">
    <property type="entry name" value="putative toxin-antitoxin system toxin component, PIN family"/>
    <property type="match status" value="1"/>
</dbReference>